<dbReference type="Proteomes" id="UP000237246">
    <property type="component" value="Unassembled WGS sequence"/>
</dbReference>
<comment type="caution">
    <text evidence="2">The sequence shown here is derived from an EMBL/GenBank/DDBJ whole genome shotgun (WGS) entry which is preliminary data.</text>
</comment>
<feature type="compositionally biased region" description="Polar residues" evidence="1">
    <location>
        <begin position="1"/>
        <end position="21"/>
    </location>
</feature>
<reference evidence="2 3" key="1">
    <citation type="submission" date="2018-01" db="EMBL/GenBank/DDBJ databases">
        <title>Comparison of the Chinese Bamboo Partridge and Red Junglefowl genome sequences highlights the importance of demography in genome evolution.</title>
        <authorList>
            <person name="Tiley G.P."/>
            <person name="Kimball R.T."/>
            <person name="Braun E.L."/>
            <person name="Burleigh J.G."/>
        </authorList>
    </citation>
    <scope>NUCLEOTIDE SEQUENCE [LARGE SCALE GENOMIC DNA]</scope>
    <source>
        <strain evidence="2">RTK389</strain>
        <tissue evidence="2">Blood</tissue>
    </source>
</reference>
<evidence type="ECO:0000256" key="1">
    <source>
        <dbReference type="SAM" id="MobiDB-lite"/>
    </source>
</evidence>
<accession>A0A2P4S9D5</accession>
<protein>
    <submittedName>
        <fullName evidence="2">Uncharacterized protein</fullName>
    </submittedName>
</protein>
<dbReference type="EMBL" id="PPHD01079108">
    <property type="protein sequence ID" value="POI20715.1"/>
    <property type="molecule type" value="Genomic_DNA"/>
</dbReference>
<organism evidence="2 3">
    <name type="scientific">Bambusicola thoracicus</name>
    <name type="common">Chinese bamboo-partridge</name>
    <name type="synonym">Perdix thoracica</name>
    <dbReference type="NCBI Taxonomy" id="9083"/>
    <lineage>
        <taxon>Eukaryota</taxon>
        <taxon>Metazoa</taxon>
        <taxon>Chordata</taxon>
        <taxon>Craniata</taxon>
        <taxon>Vertebrata</taxon>
        <taxon>Euteleostomi</taxon>
        <taxon>Archelosauria</taxon>
        <taxon>Archosauria</taxon>
        <taxon>Dinosauria</taxon>
        <taxon>Saurischia</taxon>
        <taxon>Theropoda</taxon>
        <taxon>Coelurosauria</taxon>
        <taxon>Aves</taxon>
        <taxon>Neognathae</taxon>
        <taxon>Galloanserae</taxon>
        <taxon>Galliformes</taxon>
        <taxon>Phasianidae</taxon>
        <taxon>Perdicinae</taxon>
        <taxon>Bambusicola</taxon>
    </lineage>
</organism>
<dbReference type="AlphaFoldDB" id="A0A2P4S9D5"/>
<evidence type="ECO:0000313" key="3">
    <source>
        <dbReference type="Proteomes" id="UP000237246"/>
    </source>
</evidence>
<evidence type="ECO:0000313" key="2">
    <source>
        <dbReference type="EMBL" id="POI20715.1"/>
    </source>
</evidence>
<name>A0A2P4S9D5_BAMTH</name>
<sequence>TDNCSLKNVTEEMGTSSNDELSVNAAGGNRRLSEDVSLPGRTMSDQNSVAQTSSVCGLKAEYVGVTSVNLNLMVNVTATDSYTYRTKLRNSASIRYKMLSITKTKITRLIPGAL</sequence>
<keyword evidence="3" id="KW-1185">Reference proteome</keyword>
<gene>
    <name evidence="2" type="ORF">CIB84_015538</name>
</gene>
<feature type="non-terminal residue" evidence="2">
    <location>
        <position position="1"/>
    </location>
</feature>
<proteinExistence type="predicted"/>
<feature type="region of interest" description="Disordered" evidence="1">
    <location>
        <begin position="1"/>
        <end position="45"/>
    </location>
</feature>